<evidence type="ECO:0000313" key="2">
    <source>
        <dbReference type="EMBL" id="UUX58441.1"/>
    </source>
</evidence>
<gene>
    <name evidence="1" type="ORF">FQA45_08425</name>
    <name evidence="2" type="ORF">NUH22_14240</name>
</gene>
<protein>
    <submittedName>
        <fullName evidence="2">PIN domain-containing protein</fullName>
    </submittedName>
</protein>
<dbReference type="Proteomes" id="UP000320717">
    <property type="component" value="Chromosome"/>
</dbReference>
<evidence type="ECO:0000313" key="1">
    <source>
        <dbReference type="EMBL" id="QDY66341.1"/>
    </source>
</evidence>
<dbReference type="EMBL" id="CP042260">
    <property type="protein sequence ID" value="QDY66341.1"/>
    <property type="molecule type" value="Genomic_DNA"/>
</dbReference>
<dbReference type="AlphaFoldDB" id="A0A5B8INE8"/>
<evidence type="ECO:0000313" key="3">
    <source>
        <dbReference type="Proteomes" id="UP000320717"/>
    </source>
</evidence>
<proteinExistence type="predicted"/>
<dbReference type="KEGG" id="gar:AOZ07_14500"/>
<dbReference type="OrthoDB" id="211933at2"/>
<organism evidence="2 4">
    <name type="scientific">Glutamicibacter halophytocola</name>
    <dbReference type="NCBI Taxonomy" id="1933880"/>
    <lineage>
        <taxon>Bacteria</taxon>
        <taxon>Bacillati</taxon>
        <taxon>Actinomycetota</taxon>
        <taxon>Actinomycetes</taxon>
        <taxon>Micrococcales</taxon>
        <taxon>Micrococcaceae</taxon>
        <taxon>Glutamicibacter</taxon>
    </lineage>
</organism>
<reference evidence="2" key="2">
    <citation type="journal article" date="2022" name="Pest Manag. Sci.">
        <title>Glutamicibacter halophytocola-mediated host fitness of potato tuber moth on Solanaceae crops.</title>
        <authorList>
            <person name="Wang W."/>
            <person name="Xiao G."/>
            <person name="Du G."/>
            <person name="Chang L."/>
            <person name="Yang Y."/>
            <person name="Ye J."/>
            <person name="Chen B."/>
        </authorList>
    </citation>
    <scope>NUCLEOTIDE SEQUENCE</scope>
    <source>
        <strain evidence="2">S2</strain>
    </source>
</reference>
<reference evidence="1 3" key="1">
    <citation type="submission" date="2019-07" db="EMBL/GenBank/DDBJ databases">
        <title>Complete Genome Sequence of drought tolerant Plant Growth-Promoting Rhizobacterium Glutamicibacter halophytocola DR408.</title>
        <authorList>
            <person name="Nishu S.D."/>
            <person name="Lee T.K."/>
        </authorList>
    </citation>
    <scope>NUCLEOTIDE SEQUENCE [LARGE SCALE GENOMIC DNA]</scope>
    <source>
        <strain evidence="1 3">DR408</strain>
    </source>
</reference>
<evidence type="ECO:0000313" key="4">
    <source>
        <dbReference type="Proteomes" id="UP001060018"/>
    </source>
</evidence>
<dbReference type="RefSeq" id="WP_060702625.1">
    <property type="nucleotide sequence ID" value="NZ_CP012750.1"/>
</dbReference>
<dbReference type="Proteomes" id="UP001060018">
    <property type="component" value="Chromosome"/>
</dbReference>
<sequence>MAQRVFVDANVLFSRTLYDWLFLLRIESRGRLFQIHTSWDVINEAGTRLRDDHPEWDGEGISSLMSKIQDIFDEIIEVFPGGKVDGMADSGDWHVHHAAEASRADILLTQDSGFSSDLALYDVYSCDEFFVEIEKSDPQAVQKVIEFQAPYWAKRDGKQLPEALRDANCPEFAQIVLKRIRKMAVTTK</sequence>
<name>A0A5B8INE8_9MICC</name>
<keyword evidence="3" id="KW-1185">Reference proteome</keyword>
<accession>A0A5B8INE8</accession>
<dbReference type="EMBL" id="CP102487">
    <property type="protein sequence ID" value="UUX58441.1"/>
    <property type="molecule type" value="Genomic_DNA"/>
</dbReference>